<keyword evidence="1" id="KW-0812">Transmembrane</keyword>
<name>A0AAV4QUX9_CAEEX</name>
<reference evidence="2 3" key="1">
    <citation type="submission" date="2021-06" db="EMBL/GenBank/DDBJ databases">
        <title>Caerostris extrusa draft genome.</title>
        <authorList>
            <person name="Kono N."/>
            <person name="Arakawa K."/>
        </authorList>
    </citation>
    <scope>NUCLEOTIDE SEQUENCE [LARGE SCALE GENOMIC DNA]</scope>
</reference>
<accession>A0AAV4QUX9</accession>
<sequence length="236" mass="27052">MLEGIFDITVEARSSPDARFVAYANVKVRYSNIRNNYIELSLRREALRRGGVLQFIYLSRSGFKFVFYKRPNEVREIIPDFEKALKEAVAQPISLNIYDTNFYARNDGSLDFESTSSLLQLLENDVIIEPKKVMKILNRGKSPIVRELYSNYSLVAIENCASSREAYRMLWSEIVVCVIAAVMAFVSFILCILICTMYSKAIARHHQPSLFLPRCSRSGHTSLHFCTCGAIYRPLH</sequence>
<feature type="transmembrane region" description="Helical" evidence="1">
    <location>
        <begin position="169"/>
        <end position="195"/>
    </location>
</feature>
<dbReference type="AlphaFoldDB" id="A0AAV4QUX9"/>
<gene>
    <name evidence="2" type="ORF">CEXT_615551</name>
</gene>
<evidence type="ECO:0000313" key="2">
    <source>
        <dbReference type="EMBL" id="GIY13275.1"/>
    </source>
</evidence>
<dbReference type="Proteomes" id="UP001054945">
    <property type="component" value="Unassembled WGS sequence"/>
</dbReference>
<keyword evidence="1" id="KW-1133">Transmembrane helix</keyword>
<protein>
    <submittedName>
        <fullName evidence="2">Cadherin-23</fullName>
    </submittedName>
</protein>
<evidence type="ECO:0000256" key="1">
    <source>
        <dbReference type="SAM" id="Phobius"/>
    </source>
</evidence>
<dbReference type="EMBL" id="BPLR01006912">
    <property type="protein sequence ID" value="GIY13275.1"/>
    <property type="molecule type" value="Genomic_DNA"/>
</dbReference>
<evidence type="ECO:0000313" key="3">
    <source>
        <dbReference type="Proteomes" id="UP001054945"/>
    </source>
</evidence>
<comment type="caution">
    <text evidence="2">The sequence shown here is derived from an EMBL/GenBank/DDBJ whole genome shotgun (WGS) entry which is preliminary data.</text>
</comment>
<keyword evidence="3" id="KW-1185">Reference proteome</keyword>
<proteinExistence type="predicted"/>
<organism evidence="2 3">
    <name type="scientific">Caerostris extrusa</name>
    <name type="common">Bark spider</name>
    <name type="synonym">Caerostris bankana</name>
    <dbReference type="NCBI Taxonomy" id="172846"/>
    <lineage>
        <taxon>Eukaryota</taxon>
        <taxon>Metazoa</taxon>
        <taxon>Ecdysozoa</taxon>
        <taxon>Arthropoda</taxon>
        <taxon>Chelicerata</taxon>
        <taxon>Arachnida</taxon>
        <taxon>Araneae</taxon>
        <taxon>Araneomorphae</taxon>
        <taxon>Entelegynae</taxon>
        <taxon>Araneoidea</taxon>
        <taxon>Araneidae</taxon>
        <taxon>Caerostris</taxon>
    </lineage>
</organism>
<keyword evidence="1" id="KW-0472">Membrane</keyword>